<keyword evidence="6 12" id="KW-1133">Transmembrane helix</keyword>
<keyword evidence="5 11" id="KW-0862">Zinc</keyword>
<dbReference type="EMBL" id="JANYMP010000003">
    <property type="protein sequence ID" value="MCS7476699.1"/>
    <property type="molecule type" value="Genomic_DNA"/>
</dbReference>
<evidence type="ECO:0000256" key="6">
    <source>
        <dbReference type="ARBA" id="ARBA00022989"/>
    </source>
</evidence>
<evidence type="ECO:0000313" key="15">
    <source>
        <dbReference type="Proteomes" id="UP001141259"/>
    </source>
</evidence>
<keyword evidence="15" id="KW-1185">Reference proteome</keyword>
<feature type="transmembrane region" description="Helical" evidence="12">
    <location>
        <begin position="30"/>
        <end position="50"/>
    </location>
</feature>
<dbReference type="RefSeq" id="WP_259622215.1">
    <property type="nucleotide sequence ID" value="NZ_JANYMP010000003.1"/>
</dbReference>
<feature type="binding site" evidence="11">
    <location>
        <position position="579"/>
    </location>
    <ligand>
        <name>Zn(2+)</name>
        <dbReference type="ChEBI" id="CHEBI:29105"/>
    </ligand>
</feature>
<evidence type="ECO:0000256" key="3">
    <source>
        <dbReference type="ARBA" id="ARBA00012925"/>
    </source>
</evidence>
<feature type="binding site" evidence="11">
    <location>
        <position position="633"/>
    </location>
    <ligand>
        <name>Zn(2+)</name>
        <dbReference type="ChEBI" id="CHEBI:29105"/>
    </ligand>
</feature>
<evidence type="ECO:0000256" key="5">
    <source>
        <dbReference type="ARBA" id="ARBA00022833"/>
    </source>
</evidence>
<dbReference type="PROSITE" id="PS00704">
    <property type="entry name" value="PROK_CO2_ANHYDRASE_1"/>
    <property type="match status" value="1"/>
</dbReference>
<dbReference type="GO" id="GO:0004089">
    <property type="term" value="F:carbonate dehydratase activity"/>
    <property type="evidence" value="ECO:0007669"/>
    <property type="project" value="UniProtKB-EC"/>
</dbReference>
<protein>
    <recommendedName>
        <fullName evidence="3">carbonic anhydrase</fullName>
        <ecNumber evidence="3">4.2.1.1</ecNumber>
    </recommendedName>
</protein>
<evidence type="ECO:0000256" key="11">
    <source>
        <dbReference type="PIRSR" id="PIRSR601765-1"/>
    </source>
</evidence>
<feature type="transmembrane region" description="Helical" evidence="12">
    <location>
        <begin position="379"/>
        <end position="410"/>
    </location>
</feature>
<comment type="subcellular location">
    <subcellularLocation>
        <location evidence="1">Membrane</location>
        <topology evidence="1">Multi-pass membrane protein</topology>
    </subcellularLocation>
</comment>
<keyword evidence="11" id="KW-0479">Metal-binding</keyword>
<name>A0A9X2ZYQ6_9PSEU</name>
<reference evidence="14" key="1">
    <citation type="submission" date="2022-08" db="EMBL/GenBank/DDBJ databases">
        <authorList>
            <person name="Tistechok S."/>
            <person name="Samborskyy M."/>
            <person name="Roman I."/>
        </authorList>
    </citation>
    <scope>NUCLEOTIDE SEQUENCE</scope>
    <source>
        <strain evidence="14">DSM 103496</strain>
    </source>
</reference>
<dbReference type="Proteomes" id="UP001141259">
    <property type="component" value="Unassembled WGS sequence"/>
</dbReference>
<organism evidence="14 15">
    <name type="scientific">Umezawaea endophytica</name>
    <dbReference type="NCBI Taxonomy" id="1654476"/>
    <lineage>
        <taxon>Bacteria</taxon>
        <taxon>Bacillati</taxon>
        <taxon>Actinomycetota</taxon>
        <taxon>Actinomycetes</taxon>
        <taxon>Pseudonocardiales</taxon>
        <taxon>Pseudonocardiaceae</taxon>
        <taxon>Umezawaea</taxon>
    </lineage>
</organism>
<dbReference type="EC" id="4.2.1.1" evidence="3"/>
<dbReference type="GO" id="GO:0016020">
    <property type="term" value="C:membrane"/>
    <property type="evidence" value="ECO:0007669"/>
    <property type="project" value="UniProtKB-SubCell"/>
</dbReference>
<gene>
    <name evidence="14" type="ORF">NZH93_07525</name>
</gene>
<dbReference type="SMART" id="SM00947">
    <property type="entry name" value="Pro_CA"/>
    <property type="match status" value="1"/>
</dbReference>
<evidence type="ECO:0000256" key="12">
    <source>
        <dbReference type="SAM" id="Phobius"/>
    </source>
</evidence>
<comment type="catalytic activity">
    <reaction evidence="10">
        <text>hydrogencarbonate + H(+) = CO2 + H2O</text>
        <dbReference type="Rhea" id="RHEA:10748"/>
        <dbReference type="ChEBI" id="CHEBI:15377"/>
        <dbReference type="ChEBI" id="CHEBI:15378"/>
        <dbReference type="ChEBI" id="CHEBI:16526"/>
        <dbReference type="ChEBI" id="CHEBI:17544"/>
        <dbReference type="EC" id="4.2.1.1"/>
    </reaction>
</comment>
<evidence type="ECO:0000256" key="10">
    <source>
        <dbReference type="ARBA" id="ARBA00048348"/>
    </source>
</evidence>
<evidence type="ECO:0000256" key="4">
    <source>
        <dbReference type="ARBA" id="ARBA00022692"/>
    </source>
</evidence>
<feature type="transmembrane region" description="Helical" evidence="12">
    <location>
        <begin position="332"/>
        <end position="359"/>
    </location>
</feature>
<dbReference type="InterPro" id="IPR001765">
    <property type="entry name" value="Carbonic_anhydrase"/>
</dbReference>
<keyword evidence="4 12" id="KW-0812">Transmembrane</keyword>
<dbReference type="GO" id="GO:0015976">
    <property type="term" value="P:carbon utilization"/>
    <property type="evidence" value="ECO:0007669"/>
    <property type="project" value="InterPro"/>
</dbReference>
<keyword evidence="7 12" id="KW-0472">Membrane</keyword>
<feature type="transmembrane region" description="Helical" evidence="12">
    <location>
        <begin position="245"/>
        <end position="272"/>
    </location>
</feature>
<comment type="function">
    <text evidence="9">Catalyzes the reversible hydration of carbon dioxide to form bicarbonate.</text>
</comment>
<accession>A0A9X2ZYQ6</accession>
<dbReference type="SUPFAM" id="SSF53056">
    <property type="entry name" value="beta-carbonic anhydrase, cab"/>
    <property type="match status" value="1"/>
</dbReference>
<feature type="transmembrane region" description="Helical" evidence="12">
    <location>
        <begin position="131"/>
        <end position="153"/>
    </location>
</feature>
<comment type="similarity">
    <text evidence="2">Belongs to the beta-class carbonic anhydrase family.</text>
</comment>
<dbReference type="Pfam" id="PF00484">
    <property type="entry name" value="Pro_CA"/>
    <property type="match status" value="1"/>
</dbReference>
<feature type="transmembrane region" description="Helical" evidence="12">
    <location>
        <begin position="97"/>
        <end position="119"/>
    </location>
</feature>
<dbReference type="Gene3D" id="3.40.1050.10">
    <property type="entry name" value="Carbonic anhydrase"/>
    <property type="match status" value="1"/>
</dbReference>
<dbReference type="AlphaFoldDB" id="A0A9X2ZYQ6"/>
<comment type="caution">
    <text evidence="14">The sequence shown here is derived from an EMBL/GenBank/DDBJ whole genome shotgun (WGS) entry which is preliminary data.</text>
</comment>
<evidence type="ECO:0000256" key="7">
    <source>
        <dbReference type="ARBA" id="ARBA00023136"/>
    </source>
</evidence>
<dbReference type="InterPro" id="IPR036874">
    <property type="entry name" value="Carbonic_anhydrase_sf"/>
</dbReference>
<dbReference type="InterPro" id="IPR015892">
    <property type="entry name" value="Carbonic_anhydrase_CS"/>
</dbReference>
<feature type="binding site" evidence="11">
    <location>
        <position position="636"/>
    </location>
    <ligand>
        <name>Zn(2+)</name>
        <dbReference type="ChEBI" id="CHEBI:29105"/>
    </ligand>
</feature>
<evidence type="ECO:0000256" key="2">
    <source>
        <dbReference type="ARBA" id="ARBA00006217"/>
    </source>
</evidence>
<feature type="transmembrane region" description="Helical" evidence="12">
    <location>
        <begin position="173"/>
        <end position="193"/>
    </location>
</feature>
<evidence type="ECO:0000313" key="14">
    <source>
        <dbReference type="EMBL" id="MCS7476699.1"/>
    </source>
</evidence>
<comment type="cofactor">
    <cofactor evidence="11">
        <name>Zn(2+)</name>
        <dbReference type="ChEBI" id="CHEBI:29105"/>
    </cofactor>
    <text evidence="11">Binds 1 zinc ion per subunit.</text>
</comment>
<dbReference type="Pfam" id="PF00916">
    <property type="entry name" value="Sulfate_transp"/>
    <property type="match status" value="1"/>
</dbReference>
<feature type="binding site" evidence="11">
    <location>
        <position position="577"/>
    </location>
    <ligand>
        <name>Zn(2+)</name>
        <dbReference type="ChEBI" id="CHEBI:29105"/>
    </ligand>
</feature>
<dbReference type="GO" id="GO:0055085">
    <property type="term" value="P:transmembrane transport"/>
    <property type="evidence" value="ECO:0007669"/>
    <property type="project" value="InterPro"/>
</dbReference>
<sequence length="746" mass="77728">MEPRDAPSTDRRSRRAAVRRWAREDARYDLSASLVVFLVAMPLSLGIAVASDAPVTAGLIAAVVGGVVAGFLGGAPLQVSGPAAGLTLVVAGFVQQFGWAVTCAITVAAGLLQVVLGLSRVARVALAISPAVVHGMLAGIGVTIALAQLHVLLGGAPGTGAWDNLVQLPAQLLGVRTGEAVVGLVVLAVLLLWPLTPPSVRAVPASLVGIVAATLLAWALSWDVARVDLPGSLLDSVRLPELPGGQWGALALAVFTMTVIASVESLLSAVAVDKLKDRGKAADLDRELVGQGAANTVSGLLGGLPVTGVIVRSSTNVAAGARTRASAVLHGVWVLLFSLALVGLVEQVPMAALAGLLVYVGIKLLKVADVRTAQRQSELLVYVTTVGCVVFLDLLMGVLIGFALSVALMLRRVVWAKLRVSRTPAPGGHDHWRVVVEGTLSFLSIPRLSRVLSHVPDGAPVDVELAVDFLDHATYEHLTMWRDQHEKTGGVVHVDEVSGIRGGMTRGGPAAVLPRWFAPWSSWQSTVPAQRHSEHDEAARPLVSGVQEYHRRSAPLLRPVFEGLSDGQEPQAMFLTCADSRIVPNVITSSGPGDLFTVRNVGNLAPLDDDGVGASVHYAVQVLRVPALVVCGHSGCGGMQALLDGAAGSDDPVGRWLRSGVGSLTALRAGHPADPRAGTVADRLSMVNVAVQVASLERMPVVRDAVAEGRLKVLGLFFDIGGARLSLLTDDRTAFSALPEGVDVLH</sequence>
<dbReference type="InterPro" id="IPR011547">
    <property type="entry name" value="SLC26A/SulP_dom"/>
</dbReference>
<evidence type="ECO:0000256" key="9">
    <source>
        <dbReference type="ARBA" id="ARBA00024993"/>
    </source>
</evidence>
<feature type="domain" description="SLC26A/SulP transporter" evidence="13">
    <location>
        <begin position="28"/>
        <end position="382"/>
    </location>
</feature>
<evidence type="ECO:0000256" key="8">
    <source>
        <dbReference type="ARBA" id="ARBA00023239"/>
    </source>
</evidence>
<dbReference type="GO" id="GO:0008270">
    <property type="term" value="F:zinc ion binding"/>
    <property type="evidence" value="ECO:0007669"/>
    <property type="project" value="InterPro"/>
</dbReference>
<keyword evidence="8" id="KW-0456">Lyase</keyword>
<dbReference type="PANTHER" id="PTHR11814">
    <property type="entry name" value="SULFATE TRANSPORTER"/>
    <property type="match status" value="1"/>
</dbReference>
<evidence type="ECO:0000256" key="1">
    <source>
        <dbReference type="ARBA" id="ARBA00004141"/>
    </source>
</evidence>
<feature type="transmembrane region" description="Helical" evidence="12">
    <location>
        <begin position="205"/>
        <end position="225"/>
    </location>
</feature>
<evidence type="ECO:0000259" key="13">
    <source>
        <dbReference type="Pfam" id="PF00916"/>
    </source>
</evidence>
<dbReference type="InterPro" id="IPR001902">
    <property type="entry name" value="SLC26A/SulP_fam"/>
</dbReference>
<proteinExistence type="inferred from homology"/>
<feature type="transmembrane region" description="Helical" evidence="12">
    <location>
        <begin position="57"/>
        <end position="77"/>
    </location>
</feature>